<proteinExistence type="predicted"/>
<evidence type="ECO:0000313" key="1">
    <source>
        <dbReference type="EMBL" id="QHS77591.1"/>
    </source>
</evidence>
<name>A0A6C0ADH2_9ZZZZ</name>
<organism evidence="1">
    <name type="scientific">viral metagenome</name>
    <dbReference type="NCBI Taxonomy" id="1070528"/>
    <lineage>
        <taxon>unclassified sequences</taxon>
        <taxon>metagenomes</taxon>
        <taxon>organismal metagenomes</taxon>
    </lineage>
</organism>
<sequence>MGLLKKLDIFIWDGEVKSLQKIYRKYISLKKILKSLQKL</sequence>
<dbReference type="AlphaFoldDB" id="A0A6C0ADH2"/>
<reference evidence="1" key="1">
    <citation type="journal article" date="2020" name="Nature">
        <title>Giant virus diversity and host interactions through global metagenomics.</title>
        <authorList>
            <person name="Schulz F."/>
            <person name="Roux S."/>
            <person name="Paez-Espino D."/>
            <person name="Jungbluth S."/>
            <person name="Walsh D.A."/>
            <person name="Denef V.J."/>
            <person name="McMahon K.D."/>
            <person name="Konstantinidis K.T."/>
            <person name="Eloe-Fadrosh E.A."/>
            <person name="Kyrpides N.C."/>
            <person name="Woyke T."/>
        </authorList>
    </citation>
    <scope>NUCLEOTIDE SEQUENCE</scope>
    <source>
        <strain evidence="1">GVMAG-S-1021933-23</strain>
    </source>
</reference>
<accession>A0A6C0ADH2</accession>
<protein>
    <submittedName>
        <fullName evidence="1">Uncharacterized protein</fullName>
    </submittedName>
</protein>
<dbReference type="EMBL" id="MN740593">
    <property type="protein sequence ID" value="QHS77591.1"/>
    <property type="molecule type" value="Genomic_DNA"/>
</dbReference>